<dbReference type="Gene3D" id="3.40.50.10130">
    <property type="match status" value="1"/>
</dbReference>
<organism evidence="3 4">
    <name type="scientific">Pseudomonas putida</name>
    <name type="common">Arthrobacter siderocapsulatus</name>
    <dbReference type="NCBI Taxonomy" id="303"/>
    <lineage>
        <taxon>Bacteria</taxon>
        <taxon>Pseudomonadati</taxon>
        <taxon>Pseudomonadota</taxon>
        <taxon>Gammaproteobacteria</taxon>
        <taxon>Pseudomonadales</taxon>
        <taxon>Pseudomonadaceae</taxon>
        <taxon>Pseudomonas</taxon>
    </lineage>
</organism>
<dbReference type="InterPro" id="IPR011335">
    <property type="entry name" value="Restrct_endonuc-II-like"/>
</dbReference>
<dbReference type="InterPro" id="IPR010994">
    <property type="entry name" value="RuvA_2-like"/>
</dbReference>
<evidence type="ECO:0000256" key="1">
    <source>
        <dbReference type="SAM" id="MobiDB-lite"/>
    </source>
</evidence>
<keyword evidence="3" id="KW-0238">DNA-binding</keyword>
<dbReference type="SUPFAM" id="SSF47781">
    <property type="entry name" value="RuvA domain 2-like"/>
    <property type="match status" value="1"/>
</dbReference>
<dbReference type="SMART" id="SM00278">
    <property type="entry name" value="HhH1"/>
    <property type="match status" value="2"/>
</dbReference>
<dbReference type="Pfam" id="PF14520">
    <property type="entry name" value="HHH_5"/>
    <property type="match status" value="1"/>
</dbReference>
<dbReference type="AlphaFoldDB" id="A0A7V8J473"/>
<dbReference type="InterPro" id="IPR006166">
    <property type="entry name" value="ERCC4_domain"/>
</dbReference>
<dbReference type="SUPFAM" id="SSF52980">
    <property type="entry name" value="Restriction endonuclease-like"/>
    <property type="match status" value="1"/>
</dbReference>
<protein>
    <submittedName>
        <fullName evidence="3">DNA-binding protein</fullName>
    </submittedName>
</protein>
<dbReference type="InterPro" id="IPR003583">
    <property type="entry name" value="Hlx-hairpin-Hlx_DNA-bd_motif"/>
</dbReference>
<proteinExistence type="predicted"/>
<feature type="domain" description="Helix-hairpin-helix DNA-binding motif class 1" evidence="2">
    <location>
        <begin position="195"/>
        <end position="214"/>
    </location>
</feature>
<gene>
    <name evidence="3" type="ORF">GN299_13580</name>
</gene>
<evidence type="ECO:0000259" key="2">
    <source>
        <dbReference type="SMART" id="SM00278"/>
    </source>
</evidence>
<accession>A0A7V8J473</accession>
<dbReference type="EMBL" id="WOWR01000015">
    <property type="protein sequence ID" value="KAF0254282.1"/>
    <property type="molecule type" value="Genomic_DNA"/>
</dbReference>
<reference evidence="3 4" key="1">
    <citation type="submission" date="2019-12" db="EMBL/GenBank/DDBJ databases">
        <authorList>
            <person name="Woiski C."/>
        </authorList>
    </citation>
    <scope>NUCLEOTIDE SEQUENCE [LARGE SCALE GENOMIC DNA]</scope>
    <source>
        <strain evidence="3 4">BOE100</strain>
    </source>
</reference>
<dbReference type="Gene3D" id="1.10.150.20">
    <property type="entry name" value="5' to 3' exonuclease, C-terminal subdomain"/>
    <property type="match status" value="1"/>
</dbReference>
<comment type="caution">
    <text evidence="3">The sequence shown here is derived from an EMBL/GenBank/DDBJ whole genome shotgun (WGS) entry which is preliminary data.</text>
</comment>
<sequence length="243" mass="26057">MRTPMTTETAITIFADSSEASTPLLPRLQSAGAHVRVGDLECGSYVISGSIVVLRFTAQEFVEAIIDGMLFHKAGKASMNFERSVFLVEGDIYSTRAAIARDAIDGALSFLVCVEGASILYIRNPIATADLIYRMAKQAQKNLGAEMSFQRAKRAPGRQEALFALESVPGIGPSTAPKALSHFRSVLNFVNATVQQLIAVPGIGQKKAERIYEGLRWEEGVENDDSPPGAGFPSETGGVGQPH</sequence>
<dbReference type="GO" id="GO:0003677">
    <property type="term" value="F:DNA binding"/>
    <property type="evidence" value="ECO:0007669"/>
    <property type="project" value="UniProtKB-KW"/>
</dbReference>
<name>A0A7V8J473_PSEPU</name>
<evidence type="ECO:0000313" key="4">
    <source>
        <dbReference type="Proteomes" id="UP000442695"/>
    </source>
</evidence>
<dbReference type="GO" id="GO:0006281">
    <property type="term" value="P:DNA repair"/>
    <property type="evidence" value="ECO:0007669"/>
    <property type="project" value="InterPro"/>
</dbReference>
<dbReference type="Proteomes" id="UP000442695">
    <property type="component" value="Unassembled WGS sequence"/>
</dbReference>
<feature type="region of interest" description="Disordered" evidence="1">
    <location>
        <begin position="220"/>
        <end position="243"/>
    </location>
</feature>
<dbReference type="GO" id="GO:0004518">
    <property type="term" value="F:nuclease activity"/>
    <property type="evidence" value="ECO:0007669"/>
    <property type="project" value="InterPro"/>
</dbReference>
<feature type="domain" description="Helix-hairpin-helix DNA-binding motif class 1" evidence="2">
    <location>
        <begin position="163"/>
        <end position="182"/>
    </location>
</feature>
<dbReference type="Pfam" id="PF02732">
    <property type="entry name" value="ERCC4"/>
    <property type="match status" value="1"/>
</dbReference>
<evidence type="ECO:0000313" key="3">
    <source>
        <dbReference type="EMBL" id="KAF0254282.1"/>
    </source>
</evidence>